<sequence>MELLLIRHGLPVRSHESADPPLHDEGHDQSRRVAEWLAGETFDAVYSSPMLRAIETAGPLLAHSGHDLRHHDGIAEFDRDSGAYVPMEELKREDYAAWKAMADGDHGVDIGVFQQAVVEALEEIIESHPGQRVAVFCHGGVINVWTAHVLGMAPRLFFEPRYTSIHRYMCARSGQRAILSLNETAHLRG</sequence>
<dbReference type="CDD" id="cd07067">
    <property type="entry name" value="HP_PGM_like"/>
    <property type="match status" value="1"/>
</dbReference>
<dbReference type="InterPro" id="IPR013078">
    <property type="entry name" value="His_Pase_superF_clade-1"/>
</dbReference>
<accession>A0ABW6CN18</accession>
<dbReference type="EMBL" id="JAOTJD010000006">
    <property type="protein sequence ID" value="MFD3263302.1"/>
    <property type="molecule type" value="Genomic_DNA"/>
</dbReference>
<evidence type="ECO:0000313" key="1">
    <source>
        <dbReference type="EMBL" id="MFD3263302.1"/>
    </source>
</evidence>
<gene>
    <name evidence="1" type="ORF">OCL97_04885</name>
</gene>
<dbReference type="RefSeq" id="WP_305702922.1">
    <property type="nucleotide sequence ID" value="NZ_JAOTJD010000006.1"/>
</dbReference>
<dbReference type="SMART" id="SM00855">
    <property type="entry name" value="PGAM"/>
    <property type="match status" value="1"/>
</dbReference>
<dbReference type="Proteomes" id="UP001598130">
    <property type="component" value="Unassembled WGS sequence"/>
</dbReference>
<reference evidence="1 2" key="1">
    <citation type="submission" date="2022-09" db="EMBL/GenBank/DDBJ databases">
        <title>New species of Phenylobacterium.</title>
        <authorList>
            <person name="Mieszkin S."/>
        </authorList>
    </citation>
    <scope>NUCLEOTIDE SEQUENCE [LARGE SCALE GENOMIC DNA]</scope>
    <source>
        <strain evidence="1 2">HK31-G</strain>
    </source>
</reference>
<comment type="caution">
    <text evidence="1">The sequence shown here is derived from an EMBL/GenBank/DDBJ whole genome shotgun (WGS) entry which is preliminary data.</text>
</comment>
<keyword evidence="2" id="KW-1185">Reference proteome</keyword>
<dbReference type="PANTHER" id="PTHR48100:SF1">
    <property type="entry name" value="HISTIDINE PHOSPHATASE FAMILY PROTEIN-RELATED"/>
    <property type="match status" value="1"/>
</dbReference>
<dbReference type="InterPro" id="IPR029033">
    <property type="entry name" value="His_PPase_superfam"/>
</dbReference>
<proteinExistence type="predicted"/>
<evidence type="ECO:0000313" key="2">
    <source>
        <dbReference type="Proteomes" id="UP001598130"/>
    </source>
</evidence>
<organism evidence="1 2">
    <name type="scientific">Phenylobacterium ferrooxidans</name>
    <dbReference type="NCBI Taxonomy" id="2982689"/>
    <lineage>
        <taxon>Bacteria</taxon>
        <taxon>Pseudomonadati</taxon>
        <taxon>Pseudomonadota</taxon>
        <taxon>Alphaproteobacteria</taxon>
        <taxon>Caulobacterales</taxon>
        <taxon>Caulobacteraceae</taxon>
        <taxon>Phenylobacterium</taxon>
    </lineage>
</organism>
<name>A0ABW6CN18_9CAUL</name>
<dbReference type="Gene3D" id="3.40.50.1240">
    <property type="entry name" value="Phosphoglycerate mutase-like"/>
    <property type="match status" value="1"/>
</dbReference>
<dbReference type="PANTHER" id="PTHR48100">
    <property type="entry name" value="BROAD-SPECIFICITY PHOSPHATASE YOR283W-RELATED"/>
    <property type="match status" value="1"/>
</dbReference>
<dbReference type="InterPro" id="IPR050275">
    <property type="entry name" value="PGM_Phosphatase"/>
</dbReference>
<protein>
    <submittedName>
        <fullName evidence="1">Histidine phosphatase family protein</fullName>
    </submittedName>
</protein>
<dbReference type="Pfam" id="PF00300">
    <property type="entry name" value="His_Phos_1"/>
    <property type="match status" value="1"/>
</dbReference>
<dbReference type="SUPFAM" id="SSF53254">
    <property type="entry name" value="Phosphoglycerate mutase-like"/>
    <property type="match status" value="1"/>
</dbReference>